<dbReference type="NCBIfam" id="TIGR03434">
    <property type="entry name" value="ADOP"/>
    <property type="match status" value="1"/>
</dbReference>
<dbReference type="InterPro" id="IPR003838">
    <property type="entry name" value="ABC3_permease_C"/>
</dbReference>
<evidence type="ECO:0000313" key="10">
    <source>
        <dbReference type="EMBL" id="RFU18145.1"/>
    </source>
</evidence>
<feature type="transmembrane region" description="Helical" evidence="7">
    <location>
        <begin position="92"/>
        <end position="118"/>
    </location>
</feature>
<feature type="transmembrane region" description="Helical" evidence="7">
    <location>
        <begin position="462"/>
        <end position="487"/>
    </location>
</feature>
<accession>A0A372IT87</accession>
<dbReference type="InterPro" id="IPR047928">
    <property type="entry name" value="Perm_prefix_1"/>
</dbReference>
<keyword evidence="3 7" id="KW-0812">Transmembrane</keyword>
<feature type="transmembrane region" description="Helical" evidence="7">
    <location>
        <begin position="514"/>
        <end position="534"/>
    </location>
</feature>
<dbReference type="InterPro" id="IPR017800">
    <property type="entry name" value="ADOP"/>
</dbReference>
<name>A0A372IT87_9BACT</name>
<evidence type="ECO:0000256" key="7">
    <source>
        <dbReference type="SAM" id="Phobius"/>
    </source>
</evidence>
<dbReference type="GO" id="GO:0022857">
    <property type="term" value="F:transmembrane transporter activity"/>
    <property type="evidence" value="ECO:0007669"/>
    <property type="project" value="TreeGrafter"/>
</dbReference>
<dbReference type="RefSeq" id="WP_117297279.1">
    <property type="nucleotide sequence ID" value="NZ_QVQT02000001.1"/>
</dbReference>
<feature type="domain" description="ABC3 transporter permease C-terminal" evidence="8">
    <location>
        <begin position="374"/>
        <end position="489"/>
    </location>
</feature>
<keyword evidence="4 7" id="KW-1133">Transmembrane helix</keyword>
<comment type="caution">
    <text evidence="10">The sequence shown here is derived from an EMBL/GenBank/DDBJ whole genome shotgun (WGS) entry which is preliminary data.</text>
</comment>
<keyword evidence="5 7" id="KW-0472">Membrane</keyword>
<evidence type="ECO:0000256" key="2">
    <source>
        <dbReference type="ARBA" id="ARBA00022475"/>
    </source>
</evidence>
<feature type="transmembrane region" description="Helical" evidence="7">
    <location>
        <begin position="829"/>
        <end position="850"/>
    </location>
</feature>
<feature type="transmembrane region" description="Helical" evidence="7">
    <location>
        <begin position="862"/>
        <end position="884"/>
    </location>
</feature>
<dbReference type="PANTHER" id="PTHR30572">
    <property type="entry name" value="MEMBRANE COMPONENT OF TRANSPORTER-RELATED"/>
    <property type="match status" value="1"/>
</dbReference>
<feature type="transmembrane region" description="Helical" evidence="7">
    <location>
        <begin position="368"/>
        <end position="391"/>
    </location>
</feature>
<dbReference type="Pfam" id="PF02687">
    <property type="entry name" value="FtsX"/>
    <property type="match status" value="2"/>
</dbReference>
<feature type="domain" description="MacB-like periplasmic core" evidence="9">
    <location>
        <begin position="94"/>
        <end position="331"/>
    </location>
</feature>
<keyword evidence="11" id="KW-1185">Reference proteome</keyword>
<reference evidence="10 11" key="1">
    <citation type="submission" date="2018-08" db="EMBL/GenBank/DDBJ databases">
        <title>Acidipila sp. 4G-K13, an acidobacterium isolated from forest soil.</title>
        <authorList>
            <person name="Gao Z.-H."/>
            <person name="Qiu L.-H."/>
        </authorList>
    </citation>
    <scope>NUCLEOTIDE SEQUENCE [LARGE SCALE GENOMIC DNA]</scope>
    <source>
        <strain evidence="10 11">4G-K13</strain>
    </source>
</reference>
<evidence type="ECO:0000259" key="8">
    <source>
        <dbReference type="Pfam" id="PF02687"/>
    </source>
</evidence>
<sequence>MSFLRRMVNLASRLQLDREIRDELRSHIEMRTDDNIAAGMSPEVARRDALLRFGNPTAIRERIVAVDAGLGVEMFLRDLRYALRQFQKNPTFALTVIGTIALGIGATVAVFSVVHSVLLRPLPYRQPDRLVVATGEMRNRNTSDLPFSSPDFVDLENGAKRMFDGFAGVRTGKMLLAHRDGTMEQVRTASITTNFFSVLGGKVLLGRDFNQADAPSQGGTLDAATPTQAGQNAAPPAILSYEYWQRRYGGNPAVIGQRLSSDANNGSEIVGVLAPGFELLFPPKADVERLPDVWIATRLTYNNADRKTLIYRVIGRLKDSVSVANAQSEVDGVASQLRRDFSLWQTSDCHIQLHPMHQYLVAELTPSVIALMGAAAFLLLIACANVANLLLVRMSLRERELAVRNALGGGRWDLIRQVLAEAMLLAGAGTLFGLGIAWTAVHELANFALPNQPLLASVHLDATVITFAALFGIGAAALFGVGPALHVSRPALMTVLRSGGQNSLLAGGRLLRNGVVVAEIALSFALLVGAGLMLRSFLKLQNVDPGFDARNLLTFQIIAPQASSPEQRSAVTREIHDSLTSISGVTGVTAASPFPLADQFFPIRWGTEQALGDSSKFQSANYQVVLPGYFETLKTPLLAGRSFTEADSAPERNLVIIDQLLAAKAFPHESAIGKRILIRLRTPEPEWVEVIGVVAHQRDTSLTETGREQIYLTDGFMGHGFATRWAIRTSGDPSAYGPIVRSHITQWNGQAVLTEVEPMDDLVAQAQATTRLAFLLIGAFSVVALLLAALGVYGVLSTSVRQRTSEIGVRMALGATKAKVFSLIVGQGLRLGAAGILIGCVVALCLSRWIRSLLVDTKVVDPLTYVGITGAFCLVVALASWLPALRAASVDPMRALRSE</sequence>
<comment type="subcellular location">
    <subcellularLocation>
        <location evidence="1">Cell membrane</location>
        <topology evidence="1">Multi-pass membrane protein</topology>
    </subcellularLocation>
</comment>
<evidence type="ECO:0008006" key="12">
    <source>
        <dbReference type="Google" id="ProtNLM"/>
    </source>
</evidence>
<dbReference type="OrthoDB" id="101410at2"/>
<evidence type="ECO:0000256" key="4">
    <source>
        <dbReference type="ARBA" id="ARBA00022989"/>
    </source>
</evidence>
<dbReference type="EMBL" id="QVQT01000001">
    <property type="protein sequence ID" value="RFU18145.1"/>
    <property type="molecule type" value="Genomic_DNA"/>
</dbReference>
<dbReference type="InterPro" id="IPR050250">
    <property type="entry name" value="Macrolide_Exporter_MacB"/>
</dbReference>
<evidence type="ECO:0000313" key="11">
    <source>
        <dbReference type="Proteomes" id="UP000264702"/>
    </source>
</evidence>
<gene>
    <name evidence="10" type="ORF">D0Y96_00760</name>
</gene>
<feature type="domain" description="MacB-like periplasmic core" evidence="9">
    <location>
        <begin position="547"/>
        <end position="721"/>
    </location>
</feature>
<keyword evidence="2" id="KW-1003">Cell membrane</keyword>
<comment type="similarity">
    <text evidence="6">Belongs to the ABC-4 integral membrane protein family.</text>
</comment>
<dbReference type="Pfam" id="PF12704">
    <property type="entry name" value="MacB_PCD"/>
    <property type="match status" value="2"/>
</dbReference>
<evidence type="ECO:0000256" key="1">
    <source>
        <dbReference type="ARBA" id="ARBA00004651"/>
    </source>
</evidence>
<evidence type="ECO:0000256" key="6">
    <source>
        <dbReference type="ARBA" id="ARBA00038076"/>
    </source>
</evidence>
<dbReference type="AlphaFoldDB" id="A0A372IT87"/>
<organism evidence="10 11">
    <name type="scientific">Paracidobacterium acidisoli</name>
    <dbReference type="NCBI Taxonomy" id="2303751"/>
    <lineage>
        <taxon>Bacteria</taxon>
        <taxon>Pseudomonadati</taxon>
        <taxon>Acidobacteriota</taxon>
        <taxon>Terriglobia</taxon>
        <taxon>Terriglobales</taxon>
        <taxon>Acidobacteriaceae</taxon>
        <taxon>Paracidobacterium</taxon>
    </lineage>
</organism>
<dbReference type="PANTHER" id="PTHR30572:SF4">
    <property type="entry name" value="ABC TRANSPORTER PERMEASE YTRF"/>
    <property type="match status" value="1"/>
</dbReference>
<evidence type="ECO:0000259" key="9">
    <source>
        <dbReference type="Pfam" id="PF12704"/>
    </source>
</evidence>
<evidence type="ECO:0000256" key="3">
    <source>
        <dbReference type="ARBA" id="ARBA00022692"/>
    </source>
</evidence>
<feature type="transmembrane region" description="Helical" evidence="7">
    <location>
        <begin position="418"/>
        <end position="442"/>
    </location>
</feature>
<proteinExistence type="inferred from homology"/>
<dbReference type="NCBIfam" id="NF038403">
    <property type="entry name" value="perm_prefix_1"/>
    <property type="match status" value="1"/>
</dbReference>
<feature type="transmembrane region" description="Helical" evidence="7">
    <location>
        <begin position="772"/>
        <end position="796"/>
    </location>
</feature>
<dbReference type="InterPro" id="IPR025857">
    <property type="entry name" value="MacB_PCD"/>
</dbReference>
<dbReference type="GO" id="GO:0005886">
    <property type="term" value="C:plasma membrane"/>
    <property type="evidence" value="ECO:0007669"/>
    <property type="project" value="UniProtKB-SubCell"/>
</dbReference>
<protein>
    <recommendedName>
        <fullName evidence="12">ABC transporter permease</fullName>
    </recommendedName>
</protein>
<evidence type="ECO:0000256" key="5">
    <source>
        <dbReference type="ARBA" id="ARBA00023136"/>
    </source>
</evidence>
<feature type="domain" description="ABC3 transporter permease C-terminal" evidence="8">
    <location>
        <begin position="779"/>
        <end position="892"/>
    </location>
</feature>
<dbReference type="Proteomes" id="UP000264702">
    <property type="component" value="Unassembled WGS sequence"/>
</dbReference>